<keyword evidence="2" id="KW-1185">Reference proteome</keyword>
<accession>A0A841TQN1</accession>
<evidence type="ECO:0000313" key="1">
    <source>
        <dbReference type="EMBL" id="MBB6690029.1"/>
    </source>
</evidence>
<sequence length="77" mass="9151">MFKPIDIVLSQYNDKRQFMVDKVVGIQRLEQGKYYWEATLKVTTFQGAHNPPYHYYTITFTNLFSDQLKVVSVQRTD</sequence>
<comment type="caution">
    <text evidence="1">The sequence shown here is derived from an EMBL/GenBank/DDBJ whole genome shotgun (WGS) entry which is preliminary data.</text>
</comment>
<organism evidence="1 2">
    <name type="scientific">Cohnella xylanilytica</name>
    <dbReference type="NCBI Taxonomy" id="557555"/>
    <lineage>
        <taxon>Bacteria</taxon>
        <taxon>Bacillati</taxon>
        <taxon>Bacillota</taxon>
        <taxon>Bacilli</taxon>
        <taxon>Bacillales</taxon>
        <taxon>Paenibacillaceae</taxon>
        <taxon>Cohnella</taxon>
    </lineage>
</organism>
<evidence type="ECO:0000313" key="2">
    <source>
        <dbReference type="Proteomes" id="UP000553776"/>
    </source>
</evidence>
<dbReference type="AlphaFoldDB" id="A0A841TQN1"/>
<dbReference type="Proteomes" id="UP000553776">
    <property type="component" value="Unassembled WGS sequence"/>
</dbReference>
<dbReference type="EMBL" id="JACJVR010000004">
    <property type="protein sequence ID" value="MBB6690029.1"/>
    <property type="molecule type" value="Genomic_DNA"/>
</dbReference>
<name>A0A841TQN1_9BACL</name>
<dbReference type="InterPro" id="IPR024984">
    <property type="entry name" value="DUF3888"/>
</dbReference>
<proteinExistence type="predicted"/>
<reference evidence="1 2" key="1">
    <citation type="submission" date="2020-08" db="EMBL/GenBank/DDBJ databases">
        <title>Cohnella phylogeny.</title>
        <authorList>
            <person name="Dunlap C."/>
        </authorList>
    </citation>
    <scope>NUCLEOTIDE SEQUENCE [LARGE SCALE GENOMIC DNA]</scope>
    <source>
        <strain evidence="1 2">DSM 25239</strain>
    </source>
</reference>
<gene>
    <name evidence="1" type="ORF">H7B90_01310</name>
</gene>
<dbReference type="Pfam" id="PF13027">
    <property type="entry name" value="DUF3888"/>
    <property type="match status" value="1"/>
</dbReference>
<protein>
    <submittedName>
        <fullName evidence="1">DUF3888 domain-containing protein</fullName>
    </submittedName>
</protein>